<feature type="domain" description="U1-type" evidence="2">
    <location>
        <begin position="99"/>
        <end position="133"/>
    </location>
</feature>
<gene>
    <name evidence="3" type="primary">LOC109674835</name>
</gene>
<dbReference type="SUPFAM" id="SSF57667">
    <property type="entry name" value="beta-beta-alpha zinc fingers"/>
    <property type="match status" value="2"/>
</dbReference>
<dbReference type="Gene3D" id="3.30.160.60">
    <property type="entry name" value="Classic Zinc Finger"/>
    <property type="match status" value="3"/>
</dbReference>
<sequence>MAAAGRGDSSFKVDTRPWLREDGTWNEQEKAEVFTDSFCQVCGVVLQFESQRISHYKSEKHAQNVRFYFQMHGEQNEVPGKKMKMHIGSFQVQNSGVVDRNKFCDLCSMIFSSSVVSQSHYVGNIHAQKLKQFMEEHDQMSPSGFKPEMAGVPIATSPQSTFLKPPAVKPPQGGIKYNIIPFFNGTLDLNNPNKYCKLCPASFNSPVIAQHLYVGTNTKERKLGRHL</sequence>
<dbReference type="RefSeq" id="XP_020007291.1">
    <property type="nucleotide sequence ID" value="XM_020151702.1"/>
</dbReference>
<evidence type="ECO:0000259" key="2">
    <source>
        <dbReference type="SMART" id="SM00451"/>
    </source>
</evidence>
<dbReference type="AlphaFoldDB" id="A0A8B7TK03"/>
<feature type="domain" description="U1-type" evidence="2">
    <location>
        <begin position="34"/>
        <end position="68"/>
    </location>
</feature>
<dbReference type="GO" id="GO:0005634">
    <property type="term" value="C:nucleus"/>
    <property type="evidence" value="ECO:0007669"/>
    <property type="project" value="UniProtKB-SubCell"/>
</dbReference>
<dbReference type="InterPro" id="IPR003604">
    <property type="entry name" value="Matrin/U1-like-C_Znf_C2H2"/>
</dbReference>
<evidence type="ECO:0000256" key="1">
    <source>
        <dbReference type="ARBA" id="ARBA00004123"/>
    </source>
</evidence>
<dbReference type="KEGG" id="ccan:109674835"/>
<organism evidence="3">
    <name type="scientific">Castor canadensis</name>
    <name type="common">American beaver</name>
    <dbReference type="NCBI Taxonomy" id="51338"/>
    <lineage>
        <taxon>Eukaryota</taxon>
        <taxon>Metazoa</taxon>
        <taxon>Chordata</taxon>
        <taxon>Craniata</taxon>
        <taxon>Vertebrata</taxon>
        <taxon>Euteleostomi</taxon>
        <taxon>Mammalia</taxon>
        <taxon>Eutheria</taxon>
        <taxon>Euarchontoglires</taxon>
        <taxon>Glires</taxon>
        <taxon>Rodentia</taxon>
        <taxon>Castorimorpha</taxon>
        <taxon>Castoridae</taxon>
        <taxon>Castor</taxon>
    </lineage>
</organism>
<reference evidence="3" key="1">
    <citation type="submission" date="2025-08" db="UniProtKB">
        <authorList>
            <consortium name="RefSeq"/>
        </authorList>
    </citation>
    <scope>IDENTIFICATION</scope>
    <source>
        <tissue evidence="3">Leukocyte</tissue>
    </source>
</reference>
<feature type="domain" description="U1-type" evidence="2">
    <location>
        <begin position="191"/>
        <end position="221"/>
    </location>
</feature>
<dbReference type="GO" id="GO:0008270">
    <property type="term" value="F:zinc ion binding"/>
    <property type="evidence" value="ECO:0007669"/>
    <property type="project" value="InterPro"/>
</dbReference>
<dbReference type="InterPro" id="IPR036236">
    <property type="entry name" value="Znf_C2H2_sf"/>
</dbReference>
<proteinExistence type="predicted"/>
<evidence type="ECO:0000313" key="3">
    <source>
        <dbReference type="RefSeq" id="XP_020007291.1"/>
    </source>
</evidence>
<dbReference type="PANTHER" id="PTHR46742:SF2">
    <property type="entry name" value="ZINC FINGER MATRIN-TYPE PROTEIN 1"/>
    <property type="match status" value="1"/>
</dbReference>
<dbReference type="CTD" id="84460"/>
<name>A0A8B7TK03_CASCN</name>
<accession>A0A8B7TK03</accession>
<dbReference type="OrthoDB" id="1925236at2759"/>
<dbReference type="SMART" id="SM00451">
    <property type="entry name" value="ZnF_U1"/>
    <property type="match status" value="3"/>
</dbReference>
<dbReference type="PANTHER" id="PTHR46742">
    <property type="entry name" value="LYSINE-RICH COILED-COIL PROTEIN 1"/>
    <property type="match status" value="1"/>
</dbReference>
<protein>
    <submittedName>
        <fullName evidence="3">Zinc finger matrin-type protein 1-like isoform X1</fullName>
    </submittedName>
</protein>
<dbReference type="Pfam" id="PF12874">
    <property type="entry name" value="zf-met"/>
    <property type="match status" value="2"/>
</dbReference>
<comment type="subcellular location">
    <subcellularLocation>
        <location evidence="1">Nucleus</location>
    </subcellularLocation>
</comment>
<dbReference type="InterPro" id="IPR013087">
    <property type="entry name" value="Znf_C2H2_type"/>
</dbReference>
<dbReference type="GO" id="GO:0003676">
    <property type="term" value="F:nucleic acid binding"/>
    <property type="evidence" value="ECO:0007669"/>
    <property type="project" value="InterPro"/>
</dbReference>